<proteinExistence type="inferred from homology"/>
<dbReference type="InterPro" id="IPR000415">
    <property type="entry name" value="Nitroreductase-like"/>
</dbReference>
<dbReference type="SUPFAM" id="SSF55469">
    <property type="entry name" value="FMN-dependent nitroreductase-like"/>
    <property type="match status" value="1"/>
</dbReference>
<reference evidence="4" key="2">
    <citation type="journal article" date="2023" name="Microbiome">
        <title>Synthase-selected sorting approach identifies a beta-lactone synthase in a nudibranch symbiotic bacterium.</title>
        <authorList>
            <person name="Dzunkova M."/>
            <person name="La Clair J.J."/>
            <person name="Tyml T."/>
            <person name="Doud D."/>
            <person name="Schulz F."/>
            <person name="Piquer-Esteban S."/>
            <person name="Porcel Sanchis D."/>
            <person name="Osborn A."/>
            <person name="Robinson D."/>
            <person name="Louie K.B."/>
            <person name="Bowen B.P."/>
            <person name="Bowers R.M."/>
            <person name="Lee J."/>
            <person name="Arnau V."/>
            <person name="Diaz-Villanueva W."/>
            <person name="Stepanauskas R."/>
            <person name="Gosliner T."/>
            <person name="Date S.V."/>
            <person name="Northen T.R."/>
            <person name="Cheng J.F."/>
            <person name="Burkart M.D."/>
            <person name="Woyke T."/>
        </authorList>
    </citation>
    <scope>NUCLEOTIDE SEQUENCE</scope>
    <source>
        <strain evidence="4">Df01</strain>
    </source>
</reference>
<dbReference type="PANTHER" id="PTHR43673:SF10">
    <property type="entry name" value="NADH DEHYDROGENASE_NAD(P)H NITROREDUCTASE XCC3605-RELATED"/>
    <property type="match status" value="1"/>
</dbReference>
<dbReference type="Gene3D" id="3.40.109.10">
    <property type="entry name" value="NADH Oxidase"/>
    <property type="match status" value="1"/>
</dbReference>
<evidence type="ECO:0000259" key="3">
    <source>
        <dbReference type="Pfam" id="PF00881"/>
    </source>
</evidence>
<name>A0ABT7QK49_9GAMM</name>
<evidence type="ECO:0000313" key="5">
    <source>
        <dbReference type="Proteomes" id="UP001168167"/>
    </source>
</evidence>
<dbReference type="InterPro" id="IPR029479">
    <property type="entry name" value="Nitroreductase"/>
</dbReference>
<organism evidence="4 5">
    <name type="scientific">Candidatus Doriopsillibacter californiensis</name>
    <dbReference type="NCBI Taxonomy" id="2970740"/>
    <lineage>
        <taxon>Bacteria</taxon>
        <taxon>Pseudomonadati</taxon>
        <taxon>Pseudomonadota</taxon>
        <taxon>Gammaproteobacteria</taxon>
        <taxon>Candidatus Tethybacterales</taxon>
        <taxon>Candidatus Persebacteraceae</taxon>
        <taxon>Candidatus Doriopsillibacter</taxon>
    </lineage>
</organism>
<comment type="caution">
    <text evidence="4">The sequence shown here is derived from an EMBL/GenBank/DDBJ whole genome shotgun (WGS) entry which is preliminary data.</text>
</comment>
<accession>A0ABT7QK49</accession>
<dbReference type="Proteomes" id="UP001168167">
    <property type="component" value="Unassembled WGS sequence"/>
</dbReference>
<keyword evidence="5" id="KW-1185">Reference proteome</keyword>
<dbReference type="Pfam" id="PF00881">
    <property type="entry name" value="Nitroreductase"/>
    <property type="match status" value="1"/>
</dbReference>
<comment type="similarity">
    <text evidence="1">Belongs to the nitroreductase family.</text>
</comment>
<feature type="domain" description="Nitroreductase" evidence="3">
    <location>
        <begin position="16"/>
        <end position="160"/>
    </location>
</feature>
<sequence>MHKPAQTSEPIHPLLASRWSPRAFSSSPVASETLQALMEAARWAPSCFGAEPWRFVLCDKERNPAAWQKALDCLVPDNQTWAQQAAALILVCADTAFAHNGKSNTFHAYDTGAAAMCLVLEAENQGLRAHQMGGFDAEAARAAFAVPQNCACLSFIAVGKQAEAATLKDDDMRAREETPRQRQALVDNFFDGAWSVPVKVM</sequence>
<gene>
    <name evidence="4" type="ORF">NQX30_01340</name>
</gene>
<evidence type="ECO:0000313" key="4">
    <source>
        <dbReference type="EMBL" id="MDM5147031.1"/>
    </source>
</evidence>
<evidence type="ECO:0000256" key="2">
    <source>
        <dbReference type="ARBA" id="ARBA00023002"/>
    </source>
</evidence>
<evidence type="ECO:0000256" key="1">
    <source>
        <dbReference type="ARBA" id="ARBA00007118"/>
    </source>
</evidence>
<dbReference type="PANTHER" id="PTHR43673">
    <property type="entry name" value="NAD(P)H NITROREDUCTASE YDGI-RELATED"/>
    <property type="match status" value="1"/>
</dbReference>
<reference evidence="4" key="1">
    <citation type="submission" date="2022-08" db="EMBL/GenBank/DDBJ databases">
        <authorList>
            <person name="Dzunkova M."/>
            <person name="La Clair J."/>
            <person name="Tyml T."/>
            <person name="Doud D."/>
            <person name="Schulz F."/>
            <person name="Piquer S."/>
            <person name="Porcel Sanchis D."/>
            <person name="Osborn A."/>
            <person name="Robinson D."/>
            <person name="Louie K.B."/>
            <person name="Bowen B.P."/>
            <person name="Bowers R."/>
            <person name="Lee J."/>
            <person name="Arnau Llombart V."/>
            <person name="Diaz Villanueva W."/>
            <person name="Gosliner T."/>
            <person name="Northen T."/>
            <person name="Cheng J.-F."/>
            <person name="Burkart M.D."/>
            <person name="Woyke T."/>
        </authorList>
    </citation>
    <scope>NUCLEOTIDE SEQUENCE</scope>
    <source>
        <strain evidence="4">Df01</strain>
    </source>
</reference>
<protein>
    <submittedName>
        <fullName evidence="4">Nitroreductase family protein</fullName>
    </submittedName>
</protein>
<dbReference type="EMBL" id="JANQAO010000001">
    <property type="protein sequence ID" value="MDM5147031.1"/>
    <property type="molecule type" value="Genomic_DNA"/>
</dbReference>
<dbReference type="CDD" id="cd02138">
    <property type="entry name" value="TdsD-like"/>
    <property type="match status" value="1"/>
</dbReference>
<keyword evidence="2" id="KW-0560">Oxidoreductase</keyword>